<reference evidence="8" key="1">
    <citation type="journal article" date="2019" name="Int. J. Syst. Evol. Microbiol.">
        <title>The Global Catalogue of Microorganisms (GCM) 10K type strain sequencing project: providing services to taxonomists for standard genome sequencing and annotation.</title>
        <authorList>
            <consortium name="The Broad Institute Genomics Platform"/>
            <consortium name="The Broad Institute Genome Sequencing Center for Infectious Disease"/>
            <person name="Wu L."/>
            <person name="Ma J."/>
        </authorList>
    </citation>
    <scope>NUCLEOTIDE SEQUENCE [LARGE SCALE GENOMIC DNA]</scope>
    <source>
        <strain evidence="8">JCM 17021</strain>
    </source>
</reference>
<dbReference type="Gene3D" id="1.10.357.10">
    <property type="entry name" value="Tetracycline Repressor, domain 2"/>
    <property type="match status" value="1"/>
</dbReference>
<evidence type="ECO:0000313" key="8">
    <source>
        <dbReference type="Proteomes" id="UP001501803"/>
    </source>
</evidence>
<keyword evidence="1" id="KW-0805">Transcription regulation</keyword>
<dbReference type="InterPro" id="IPR009057">
    <property type="entry name" value="Homeodomain-like_sf"/>
</dbReference>
<dbReference type="SUPFAM" id="SSF46689">
    <property type="entry name" value="Homeodomain-like"/>
    <property type="match status" value="1"/>
</dbReference>
<feature type="region of interest" description="Disordered" evidence="5">
    <location>
        <begin position="1"/>
        <end position="25"/>
    </location>
</feature>
<dbReference type="InterPro" id="IPR001647">
    <property type="entry name" value="HTH_TetR"/>
</dbReference>
<dbReference type="PANTHER" id="PTHR30055">
    <property type="entry name" value="HTH-TYPE TRANSCRIPTIONAL REGULATOR RUTR"/>
    <property type="match status" value="1"/>
</dbReference>
<evidence type="ECO:0000256" key="2">
    <source>
        <dbReference type="ARBA" id="ARBA00023125"/>
    </source>
</evidence>
<evidence type="ECO:0000256" key="1">
    <source>
        <dbReference type="ARBA" id="ARBA00023015"/>
    </source>
</evidence>
<comment type="caution">
    <text evidence="7">The sequence shown here is derived from an EMBL/GenBank/DDBJ whole genome shotgun (WGS) entry which is preliminary data.</text>
</comment>
<gene>
    <name evidence="7" type="ORF">GCM10022381_28110</name>
</gene>
<dbReference type="RefSeq" id="WP_345067817.1">
    <property type="nucleotide sequence ID" value="NZ_BAABCN010000008.1"/>
</dbReference>
<dbReference type="PANTHER" id="PTHR30055:SF234">
    <property type="entry name" value="HTH-TYPE TRANSCRIPTIONAL REGULATOR BETI"/>
    <property type="match status" value="1"/>
</dbReference>
<feature type="DNA-binding region" description="H-T-H motif" evidence="4">
    <location>
        <begin position="56"/>
        <end position="75"/>
    </location>
</feature>
<feature type="domain" description="HTH tetR-type" evidence="6">
    <location>
        <begin position="33"/>
        <end position="93"/>
    </location>
</feature>
<dbReference type="InterPro" id="IPR050109">
    <property type="entry name" value="HTH-type_TetR-like_transc_reg"/>
</dbReference>
<protein>
    <recommendedName>
        <fullName evidence="6">HTH tetR-type domain-containing protein</fullName>
    </recommendedName>
</protein>
<accession>A0ABP7KRM1</accession>
<evidence type="ECO:0000256" key="3">
    <source>
        <dbReference type="ARBA" id="ARBA00023163"/>
    </source>
</evidence>
<dbReference type="PRINTS" id="PR00455">
    <property type="entry name" value="HTHTETR"/>
</dbReference>
<keyword evidence="3" id="KW-0804">Transcription</keyword>
<dbReference type="PROSITE" id="PS01081">
    <property type="entry name" value="HTH_TETR_1"/>
    <property type="match status" value="1"/>
</dbReference>
<evidence type="ECO:0000256" key="5">
    <source>
        <dbReference type="SAM" id="MobiDB-lite"/>
    </source>
</evidence>
<name>A0ABP7KRM1_9MICO</name>
<keyword evidence="2 4" id="KW-0238">DNA-binding</keyword>
<dbReference type="EMBL" id="BAABCN010000008">
    <property type="protein sequence ID" value="GAA3884302.1"/>
    <property type="molecule type" value="Genomic_DNA"/>
</dbReference>
<dbReference type="Gene3D" id="1.10.10.60">
    <property type="entry name" value="Homeodomain-like"/>
    <property type="match status" value="1"/>
</dbReference>
<dbReference type="PROSITE" id="PS50977">
    <property type="entry name" value="HTH_TETR_2"/>
    <property type="match status" value="1"/>
</dbReference>
<proteinExistence type="predicted"/>
<keyword evidence="8" id="KW-1185">Reference proteome</keyword>
<sequence>MSEQKSDDGFATRSSHMDGWAPQHASLRETQKQLTRERLITAGLAQFREIGYNQTTADAIAKAAGASRATLYVYFKSKAEIVIEIMRRIEPEVLRAYSDLDSIRDPDLKSIEAWLATTMEQWRDHRLEYAAMEQALASDDAVTDVWYGLLQTTWQHMPNLFNSLTDPADREAAKLHLLTLQMALDRTLYFAIVRERPIDLECLRTVAATQWLDFLHRGRAASATGTTPRAEKEYS</sequence>
<feature type="compositionally biased region" description="Basic and acidic residues" evidence="5">
    <location>
        <begin position="1"/>
        <end position="10"/>
    </location>
</feature>
<evidence type="ECO:0000259" key="6">
    <source>
        <dbReference type="PROSITE" id="PS50977"/>
    </source>
</evidence>
<dbReference type="Pfam" id="PF00440">
    <property type="entry name" value="TetR_N"/>
    <property type="match status" value="1"/>
</dbReference>
<organism evidence="7 8">
    <name type="scientific">Leifsonia kafniensis</name>
    <dbReference type="NCBI Taxonomy" id="475957"/>
    <lineage>
        <taxon>Bacteria</taxon>
        <taxon>Bacillati</taxon>
        <taxon>Actinomycetota</taxon>
        <taxon>Actinomycetes</taxon>
        <taxon>Micrococcales</taxon>
        <taxon>Microbacteriaceae</taxon>
        <taxon>Leifsonia</taxon>
    </lineage>
</organism>
<dbReference type="Proteomes" id="UP001501803">
    <property type="component" value="Unassembled WGS sequence"/>
</dbReference>
<evidence type="ECO:0000256" key="4">
    <source>
        <dbReference type="PROSITE-ProRule" id="PRU00335"/>
    </source>
</evidence>
<dbReference type="InterPro" id="IPR023772">
    <property type="entry name" value="DNA-bd_HTH_TetR-type_CS"/>
</dbReference>
<evidence type="ECO:0000313" key="7">
    <source>
        <dbReference type="EMBL" id="GAA3884302.1"/>
    </source>
</evidence>